<evidence type="ECO:0000313" key="3">
    <source>
        <dbReference type="EMBL" id="TQM14554.1"/>
    </source>
</evidence>
<keyword evidence="4" id="KW-1185">Reference proteome</keyword>
<feature type="transmembrane region" description="Helical" evidence="1">
    <location>
        <begin position="346"/>
        <end position="366"/>
    </location>
</feature>
<accession>A0A543DZ28</accession>
<sequence>MSLASDLVAVALVTVAFRALPALARPTLPFGVRVPPARVDEPALRRERHRYARWVDEAGALGAVVVVVLALLAAPAGVRAGAVTALGAADLAFFLVASRAVGRAKRAGDWYAGTRQGVTADTSLRTDPVRVPWAVLVPAVVVLLATAAVGVLRYPELPATLPALGGTGVLPDVRVPTTAGAAFAPVVQQAVLTVLMPALVAVSLRARPELDAADPAGSAARYRVYLRGLAVLLLGSTALGNLSLAVVAALLWGLAAPGPLATAALVVPLAVAGLAWVVFAVRVGEAGHRLPGGTAPSRLVQRRLVQRDDDRHWYLAGLVYGNRADPALLVHKRIGMGWTLNLGHPVAWAVLAGLVLLAVLATTGVIDLPARGGPTLEP</sequence>
<comment type="caution">
    <text evidence="3">The sequence shown here is derived from an EMBL/GenBank/DDBJ whole genome shotgun (WGS) entry which is preliminary data.</text>
</comment>
<dbReference type="OrthoDB" id="9808690at2"/>
<dbReference type="EMBL" id="VFPA01000001">
    <property type="protein sequence ID" value="TQM14554.1"/>
    <property type="molecule type" value="Genomic_DNA"/>
</dbReference>
<feature type="transmembrane region" description="Helical" evidence="1">
    <location>
        <begin position="63"/>
        <end position="96"/>
    </location>
</feature>
<keyword evidence="1" id="KW-1133">Transmembrane helix</keyword>
<name>A0A543DZ28_9PSEU</name>
<keyword evidence="1" id="KW-0472">Membrane</keyword>
<evidence type="ECO:0000256" key="1">
    <source>
        <dbReference type="SAM" id="Phobius"/>
    </source>
</evidence>
<dbReference type="InterPro" id="IPR043831">
    <property type="entry name" value="DUF5808"/>
</dbReference>
<feature type="transmembrane region" description="Helical" evidence="1">
    <location>
        <begin position="182"/>
        <end position="204"/>
    </location>
</feature>
<evidence type="ECO:0000313" key="4">
    <source>
        <dbReference type="Proteomes" id="UP000315677"/>
    </source>
</evidence>
<feature type="transmembrane region" description="Helical" evidence="1">
    <location>
        <begin position="133"/>
        <end position="154"/>
    </location>
</feature>
<evidence type="ECO:0000259" key="2">
    <source>
        <dbReference type="Pfam" id="PF19124"/>
    </source>
</evidence>
<feature type="domain" description="DUF5808" evidence="2">
    <location>
        <begin position="324"/>
        <end position="348"/>
    </location>
</feature>
<keyword evidence="1" id="KW-0812">Transmembrane</keyword>
<dbReference type="RefSeq" id="WP_142049073.1">
    <property type="nucleotide sequence ID" value="NZ_VFPA01000001.1"/>
</dbReference>
<gene>
    <name evidence="3" type="ORF">FB558_1320</name>
</gene>
<feature type="transmembrane region" description="Helical" evidence="1">
    <location>
        <begin position="260"/>
        <end position="281"/>
    </location>
</feature>
<dbReference type="Pfam" id="PF19124">
    <property type="entry name" value="DUF5808"/>
    <property type="match status" value="1"/>
</dbReference>
<dbReference type="AlphaFoldDB" id="A0A543DZ28"/>
<organism evidence="3 4">
    <name type="scientific">Pseudonocardia kunmingensis</name>
    <dbReference type="NCBI Taxonomy" id="630975"/>
    <lineage>
        <taxon>Bacteria</taxon>
        <taxon>Bacillati</taxon>
        <taxon>Actinomycetota</taxon>
        <taxon>Actinomycetes</taxon>
        <taxon>Pseudonocardiales</taxon>
        <taxon>Pseudonocardiaceae</taxon>
        <taxon>Pseudonocardia</taxon>
    </lineage>
</organism>
<dbReference type="Proteomes" id="UP000315677">
    <property type="component" value="Unassembled WGS sequence"/>
</dbReference>
<protein>
    <submittedName>
        <fullName evidence="3">Putative membrane protein</fullName>
    </submittedName>
</protein>
<feature type="transmembrane region" description="Helical" evidence="1">
    <location>
        <begin position="224"/>
        <end position="254"/>
    </location>
</feature>
<reference evidence="3 4" key="1">
    <citation type="submission" date="2019-06" db="EMBL/GenBank/DDBJ databases">
        <title>Sequencing the genomes of 1000 actinobacteria strains.</title>
        <authorList>
            <person name="Klenk H.-P."/>
        </authorList>
    </citation>
    <scope>NUCLEOTIDE SEQUENCE [LARGE SCALE GENOMIC DNA]</scope>
    <source>
        <strain evidence="3 4">DSM 45301</strain>
    </source>
</reference>
<proteinExistence type="predicted"/>